<dbReference type="SUPFAM" id="SSF51011">
    <property type="entry name" value="Glycosyl hydrolase domain"/>
    <property type="match status" value="1"/>
</dbReference>
<gene>
    <name evidence="6" type="ORF">ACFOEJ_02570</name>
</gene>
<dbReference type="PRINTS" id="PR00110">
    <property type="entry name" value="ALPHAAMYLASE"/>
</dbReference>
<dbReference type="Pfam" id="PF00128">
    <property type="entry name" value="Alpha-amylase"/>
    <property type="match status" value="1"/>
</dbReference>
<keyword evidence="2 4" id="KW-0326">Glycosidase</keyword>
<evidence type="ECO:0000256" key="3">
    <source>
        <dbReference type="RuleBase" id="RU003615"/>
    </source>
</evidence>
<keyword evidence="4" id="KW-0119">Carbohydrate metabolism</keyword>
<dbReference type="EC" id="3.2.1.1" evidence="4"/>
<reference evidence="7" key="1">
    <citation type="journal article" date="2019" name="Int. J. Syst. Evol. Microbiol.">
        <title>The Global Catalogue of Microorganisms (GCM) 10K type strain sequencing project: providing services to taxonomists for standard genome sequencing and annotation.</title>
        <authorList>
            <consortium name="The Broad Institute Genomics Platform"/>
            <consortium name="The Broad Institute Genome Sequencing Center for Infectious Disease"/>
            <person name="Wu L."/>
            <person name="Ma J."/>
        </authorList>
    </citation>
    <scope>NUCLEOTIDE SEQUENCE [LARGE SCALE GENOMIC DNA]</scope>
    <source>
        <strain evidence="7">CCM 320</strain>
    </source>
</reference>
<dbReference type="InterPro" id="IPR006047">
    <property type="entry name" value="GH13_cat_dom"/>
</dbReference>
<dbReference type="Gene3D" id="3.20.20.80">
    <property type="entry name" value="Glycosidases"/>
    <property type="match status" value="1"/>
</dbReference>
<name>A0ABV7KJJ7_PLAOK</name>
<feature type="domain" description="Glycosyl hydrolase family 13 catalytic" evidence="5">
    <location>
        <begin position="13"/>
        <end position="408"/>
    </location>
</feature>
<dbReference type="GO" id="GO:0016798">
    <property type="term" value="F:hydrolase activity, acting on glycosyl bonds"/>
    <property type="evidence" value="ECO:0007669"/>
    <property type="project" value="UniProtKB-KW"/>
</dbReference>
<dbReference type="SMART" id="SM00642">
    <property type="entry name" value="Aamy"/>
    <property type="match status" value="1"/>
</dbReference>
<dbReference type="InterPro" id="IPR013780">
    <property type="entry name" value="Glyco_hydro_b"/>
</dbReference>
<accession>A0ABV7KJJ7</accession>
<dbReference type="Gene3D" id="2.60.40.1180">
    <property type="entry name" value="Golgi alpha-mannosidase II"/>
    <property type="match status" value="1"/>
</dbReference>
<keyword evidence="7" id="KW-1185">Reference proteome</keyword>
<evidence type="ECO:0000256" key="1">
    <source>
        <dbReference type="ARBA" id="ARBA00008061"/>
    </source>
</evidence>
<protein>
    <recommendedName>
        <fullName evidence="4">Alpha-amylase</fullName>
        <ecNumber evidence="4">3.2.1.1</ecNumber>
    </recommendedName>
</protein>
<dbReference type="Gene3D" id="3.90.400.10">
    <property type="entry name" value="Oligo-1,6-glucosidase, Domain 2"/>
    <property type="match status" value="1"/>
</dbReference>
<organism evidence="6 7">
    <name type="scientific">Planomicrobium okeanokoites</name>
    <name type="common">Planococcus okeanokoites</name>
    <name type="synonym">Flavobacterium okeanokoites</name>
    <dbReference type="NCBI Taxonomy" id="244"/>
    <lineage>
        <taxon>Bacteria</taxon>
        <taxon>Bacillati</taxon>
        <taxon>Bacillota</taxon>
        <taxon>Bacilli</taxon>
        <taxon>Bacillales</taxon>
        <taxon>Caryophanaceae</taxon>
        <taxon>Planomicrobium</taxon>
    </lineage>
</organism>
<dbReference type="PANTHER" id="PTHR10357">
    <property type="entry name" value="ALPHA-AMYLASE FAMILY MEMBER"/>
    <property type="match status" value="1"/>
</dbReference>
<dbReference type="InterPro" id="IPR006046">
    <property type="entry name" value="Alpha_amylase"/>
</dbReference>
<dbReference type="RefSeq" id="WP_117313374.1">
    <property type="nucleotide sequence ID" value="NZ_CANNGD010000018.1"/>
</dbReference>
<sequence length="538" mass="63011">MNKKWWKEAVAYQVYPRSFMDSNGDGIGDINGLTAKLDYLKELGIDVIWICPMYKSPNDDNGYDISDYQDIMDELGTMEDFDRLLAEVHARGMKLIIDLVINHTSDEHPWFQESRSSLDNPKRDWYVWRDKPTNWKSIFGGPAWEYDEKTGQYYLHIFSKKQPDLNWENPEVRKALYDMVNWWLDKGIDGFRVDAISHIKKDFTDLPLEEGKPYLPAWEKMMNVDGIQPLLAELRDETFAKYDIMTVGEANGVSADDIEEWISEENGKFNMVFQFEDLGLWNTEEKKGINVSELKDVLTRWQKAVEGIGWNALFIENHDKPRAVSTWGNDSIYWRESATSMACMYFFMQGTPFIYQGQEIGMTNAPFEKIEQYDDVQTHNLYFYNLAEGMEHDAVMTLIKATSRDHSRTPMQWDNSPNAGFSESQPWIYTNPNYEWLNVEAQKHNPHSVLSFYKQMIALRKKMAVLVYGSYELKELGFDDVYAYTREDEDSKVLIVSNLGPNRYRWNEPENRGLLMSNYESVDPAEIRPYEARVYQIK</sequence>
<dbReference type="CDD" id="cd11333">
    <property type="entry name" value="AmyAc_SI_OligoGlu_DGase"/>
    <property type="match status" value="1"/>
</dbReference>
<dbReference type="EMBL" id="JBHRUJ010000004">
    <property type="protein sequence ID" value="MFC3209953.1"/>
    <property type="molecule type" value="Genomic_DNA"/>
</dbReference>
<evidence type="ECO:0000313" key="6">
    <source>
        <dbReference type="EMBL" id="MFC3209953.1"/>
    </source>
</evidence>
<dbReference type="Proteomes" id="UP001595625">
    <property type="component" value="Unassembled WGS sequence"/>
</dbReference>
<keyword evidence="4 6" id="KW-0378">Hydrolase</keyword>
<comment type="similarity">
    <text evidence="1 3">Belongs to the glycosyl hydrolase 13 family.</text>
</comment>
<evidence type="ECO:0000256" key="4">
    <source>
        <dbReference type="RuleBase" id="RU361134"/>
    </source>
</evidence>
<evidence type="ECO:0000313" key="7">
    <source>
        <dbReference type="Proteomes" id="UP001595625"/>
    </source>
</evidence>
<comment type="caution">
    <text evidence="6">The sequence shown here is derived from an EMBL/GenBank/DDBJ whole genome shotgun (WGS) entry which is preliminary data.</text>
</comment>
<dbReference type="SUPFAM" id="SSF51445">
    <property type="entry name" value="(Trans)glycosidases"/>
    <property type="match status" value="1"/>
</dbReference>
<evidence type="ECO:0000259" key="5">
    <source>
        <dbReference type="SMART" id="SM00642"/>
    </source>
</evidence>
<comment type="catalytic activity">
    <reaction evidence="4">
        <text>Endohydrolysis of (1-&gt;4)-alpha-D-glucosidic linkages in polysaccharides containing three or more (1-&gt;4)-alpha-linked D-glucose units.</text>
        <dbReference type="EC" id="3.2.1.1"/>
    </reaction>
</comment>
<dbReference type="InterPro" id="IPR045857">
    <property type="entry name" value="O16G_dom_2"/>
</dbReference>
<dbReference type="InterPro" id="IPR017853">
    <property type="entry name" value="GH"/>
</dbReference>
<dbReference type="PANTHER" id="PTHR10357:SF178">
    <property type="entry name" value="OLIGO-1,6-GLUCOSIDASE 3-RELATED"/>
    <property type="match status" value="1"/>
</dbReference>
<proteinExistence type="inferred from homology"/>
<evidence type="ECO:0000256" key="2">
    <source>
        <dbReference type="ARBA" id="ARBA00023295"/>
    </source>
</evidence>